<proteinExistence type="predicted"/>
<dbReference type="GeneID" id="91096214"/>
<dbReference type="AlphaFoldDB" id="A0AAX4K0F9"/>
<evidence type="ECO:0000313" key="2">
    <source>
        <dbReference type="EMBL" id="WWC90608.1"/>
    </source>
</evidence>
<dbReference type="RefSeq" id="XP_066077371.1">
    <property type="nucleotide sequence ID" value="XM_066221274.1"/>
</dbReference>
<dbReference type="Pfam" id="PF12937">
    <property type="entry name" value="F-box-like"/>
    <property type="match status" value="1"/>
</dbReference>
<feature type="domain" description="F-box" evidence="1">
    <location>
        <begin position="13"/>
        <end position="52"/>
    </location>
</feature>
<dbReference type="EMBL" id="CP144104">
    <property type="protein sequence ID" value="WWC90608.1"/>
    <property type="molecule type" value="Genomic_DNA"/>
</dbReference>
<dbReference type="SUPFAM" id="SSF81383">
    <property type="entry name" value="F-box domain"/>
    <property type="match status" value="1"/>
</dbReference>
<dbReference type="Proteomes" id="UP001355207">
    <property type="component" value="Chromosome 7"/>
</dbReference>
<evidence type="ECO:0000259" key="1">
    <source>
        <dbReference type="Pfam" id="PF12937"/>
    </source>
</evidence>
<dbReference type="InterPro" id="IPR001810">
    <property type="entry name" value="F-box_dom"/>
</dbReference>
<sequence length="343" mass="39623">MSASPTSALLTHPDILTHILSFADKSSLSRCMQVSWSFFQLASPLLYREITLIPDEADSIFKGASTGLMIYSDLSEREMKRDLLSNVRILNIKEHDNCNGFNGTSACTRWRGIGIEFDNLEILKIWVPSNSRYMGNWWNCPWIPNFQNYGKLVVRNVNHLSCNAPYTIVPDRMKKNIFKLVITIKNMVDLREMNERVISSTISSPTEDHLGTNTDIVVIFWIDKPGQTWCCNNNDKSLNLNDIDNLIEQISICALVRTKRLIICNLDKISILDKKPKEVEEYLQNGFKELIQAMSTSRREHKQIENRLQAIEYMTFEQYLAEEDWKGEFDIDELQPWLSISDA</sequence>
<gene>
    <name evidence="2" type="ORF">L201_005544</name>
</gene>
<organism evidence="2 3">
    <name type="scientific">Kwoniella dendrophila CBS 6074</name>
    <dbReference type="NCBI Taxonomy" id="1295534"/>
    <lineage>
        <taxon>Eukaryota</taxon>
        <taxon>Fungi</taxon>
        <taxon>Dikarya</taxon>
        <taxon>Basidiomycota</taxon>
        <taxon>Agaricomycotina</taxon>
        <taxon>Tremellomycetes</taxon>
        <taxon>Tremellales</taxon>
        <taxon>Cryptococcaceae</taxon>
        <taxon>Kwoniella</taxon>
    </lineage>
</organism>
<evidence type="ECO:0000313" key="3">
    <source>
        <dbReference type="Proteomes" id="UP001355207"/>
    </source>
</evidence>
<name>A0AAX4K0F9_9TREE</name>
<dbReference type="InterPro" id="IPR036047">
    <property type="entry name" value="F-box-like_dom_sf"/>
</dbReference>
<protein>
    <recommendedName>
        <fullName evidence="1">F-box domain-containing protein</fullName>
    </recommendedName>
</protein>
<keyword evidence="3" id="KW-1185">Reference proteome</keyword>
<accession>A0AAX4K0F9</accession>
<reference evidence="2 3" key="1">
    <citation type="submission" date="2024-01" db="EMBL/GenBank/DDBJ databases">
        <title>Comparative genomics of Cryptococcus and Kwoniella reveals pathogenesis evolution and contrasting modes of karyotype evolution via chromosome fusion or intercentromeric recombination.</title>
        <authorList>
            <person name="Coelho M.A."/>
            <person name="David-Palma M."/>
            <person name="Shea T."/>
            <person name="Bowers K."/>
            <person name="McGinley-Smith S."/>
            <person name="Mohammad A.W."/>
            <person name="Gnirke A."/>
            <person name="Yurkov A.M."/>
            <person name="Nowrousian M."/>
            <person name="Sun S."/>
            <person name="Cuomo C.A."/>
            <person name="Heitman J."/>
        </authorList>
    </citation>
    <scope>NUCLEOTIDE SEQUENCE [LARGE SCALE GENOMIC DNA]</scope>
    <source>
        <strain evidence="2 3">CBS 6074</strain>
    </source>
</reference>